<keyword evidence="11 14" id="KW-0408">Iron</keyword>
<evidence type="ECO:0000256" key="5">
    <source>
        <dbReference type="ARBA" id="ARBA00022475"/>
    </source>
</evidence>
<keyword evidence="6 14" id="KW-0349">Heme</keyword>
<evidence type="ECO:0000256" key="2">
    <source>
        <dbReference type="ARBA" id="ARBA00005073"/>
    </source>
</evidence>
<evidence type="ECO:0000313" key="16">
    <source>
        <dbReference type="EMBL" id="TKI71191.1"/>
    </source>
</evidence>
<reference evidence="16 17" key="1">
    <citation type="submission" date="2019-04" db="EMBL/GenBank/DDBJ databases">
        <title>Sulfurimonas crateris sp. nov. a facultative anaerobic sulfur-oxidizing chemolithautotrophic bacterium isolated from a terrestrial mud vulcano.</title>
        <authorList>
            <person name="Ratnikova N.M."/>
            <person name="Slobodkin A.I."/>
            <person name="Merkel A.Y."/>
            <person name="Novikov A."/>
            <person name="Bonch-Osmolovskaya E.A."/>
            <person name="Slobodkina G.B."/>
        </authorList>
    </citation>
    <scope>NUCLEOTIDE SEQUENCE [LARGE SCALE GENOMIC DNA]</scope>
    <source>
        <strain evidence="16 17">SN118</strain>
    </source>
</reference>
<comment type="subunit">
    <text evidence="14">Homodimer.</text>
</comment>
<comment type="similarity">
    <text evidence="3 14 15">Belongs to the HemJ family.</text>
</comment>
<gene>
    <name evidence="16" type="primary">hemJ</name>
    <name evidence="16" type="ORF">FCU45_02090</name>
</gene>
<dbReference type="Proteomes" id="UP000309561">
    <property type="component" value="Unassembled WGS sequence"/>
</dbReference>
<dbReference type="GO" id="GO:0070818">
    <property type="term" value="F:protoporphyrinogen oxidase activity"/>
    <property type="evidence" value="ECO:0007669"/>
    <property type="project" value="UniProtKB-UniRule"/>
</dbReference>
<keyword evidence="7 14" id="KW-0812">Transmembrane</keyword>
<dbReference type="RefSeq" id="WP_137011777.1">
    <property type="nucleotide sequence ID" value="NZ_SZPX01000001.1"/>
</dbReference>
<feature type="binding site" description="axial binding residue" evidence="14">
    <location>
        <position position="84"/>
    </location>
    <ligand>
        <name>heme</name>
        <dbReference type="ChEBI" id="CHEBI:30413"/>
    </ligand>
    <ligandPart>
        <name>Fe</name>
        <dbReference type="ChEBI" id="CHEBI:18248"/>
    </ligandPart>
</feature>
<feature type="transmembrane region" description="Helical" evidence="14">
    <location>
        <begin position="119"/>
        <end position="137"/>
    </location>
</feature>
<dbReference type="NCBIfam" id="TIGR00701">
    <property type="entry name" value="protoporphyrinogen oxidase HemJ"/>
    <property type="match status" value="1"/>
</dbReference>
<feature type="transmembrane region" description="Helical" evidence="14">
    <location>
        <begin position="6"/>
        <end position="29"/>
    </location>
</feature>
<evidence type="ECO:0000256" key="12">
    <source>
        <dbReference type="ARBA" id="ARBA00023136"/>
    </source>
</evidence>
<comment type="cofactor">
    <cofactor evidence="14 15">
        <name>heme b</name>
        <dbReference type="ChEBI" id="CHEBI:60344"/>
    </cofactor>
    <text evidence="14 15">Binds 1 heme b (iron(II)-protoporphyrin IX) group per subunit.</text>
</comment>
<evidence type="ECO:0000256" key="3">
    <source>
        <dbReference type="ARBA" id="ARBA00006501"/>
    </source>
</evidence>
<comment type="catalytic activity">
    <reaction evidence="13 14 15">
        <text>protoporphyrinogen IX + 3 A = protoporphyrin IX + 3 AH2</text>
        <dbReference type="Rhea" id="RHEA:62000"/>
        <dbReference type="ChEBI" id="CHEBI:13193"/>
        <dbReference type="ChEBI" id="CHEBI:17499"/>
        <dbReference type="ChEBI" id="CHEBI:57306"/>
        <dbReference type="ChEBI" id="CHEBI:57307"/>
    </reaction>
</comment>
<comment type="subcellular location">
    <subcellularLocation>
        <location evidence="1 14">Cell membrane</location>
        <topology evidence="1 14">Multi-pass membrane protein</topology>
    </subcellularLocation>
</comment>
<accession>A0A4U2ZD89</accession>
<evidence type="ECO:0000256" key="11">
    <source>
        <dbReference type="ARBA" id="ARBA00023004"/>
    </source>
</evidence>
<keyword evidence="10 14" id="KW-0560">Oxidoreductase</keyword>
<dbReference type="AlphaFoldDB" id="A0A4U2ZD89"/>
<evidence type="ECO:0000256" key="8">
    <source>
        <dbReference type="ARBA" id="ARBA00022723"/>
    </source>
</evidence>
<feature type="transmembrane region" description="Helical" evidence="14">
    <location>
        <begin position="50"/>
        <end position="71"/>
    </location>
</feature>
<name>A0A4U2ZD89_9BACT</name>
<dbReference type="PANTHER" id="PTHR40255:SF1">
    <property type="entry name" value="PROTOPORPHYRINOGEN IX OXIDASE"/>
    <property type="match status" value="1"/>
</dbReference>
<comment type="function">
    <text evidence="14 15">Catalyzes the oxidation of protoporphyrinogen IX to protoporphyrin IX.</text>
</comment>
<evidence type="ECO:0000256" key="10">
    <source>
        <dbReference type="ARBA" id="ARBA00023002"/>
    </source>
</evidence>
<evidence type="ECO:0000256" key="14">
    <source>
        <dbReference type="HAMAP-Rule" id="MF_02239"/>
    </source>
</evidence>
<keyword evidence="9 14" id="KW-1133">Transmembrane helix</keyword>
<keyword evidence="5 14" id="KW-1003">Cell membrane</keyword>
<keyword evidence="12 14" id="KW-0472">Membrane</keyword>
<evidence type="ECO:0000256" key="7">
    <source>
        <dbReference type="ARBA" id="ARBA00022692"/>
    </source>
</evidence>
<dbReference type="OrthoDB" id="9800824at2"/>
<dbReference type="GO" id="GO:0006782">
    <property type="term" value="P:protoporphyrinogen IX biosynthetic process"/>
    <property type="evidence" value="ECO:0007669"/>
    <property type="project" value="UniProtKB-UniRule"/>
</dbReference>
<evidence type="ECO:0000313" key="17">
    <source>
        <dbReference type="Proteomes" id="UP000309561"/>
    </source>
</evidence>
<evidence type="ECO:0000256" key="6">
    <source>
        <dbReference type="ARBA" id="ARBA00022617"/>
    </source>
</evidence>
<dbReference type="GO" id="GO:0046872">
    <property type="term" value="F:metal ion binding"/>
    <property type="evidence" value="ECO:0007669"/>
    <property type="project" value="UniProtKB-UniRule"/>
</dbReference>
<keyword evidence="17" id="KW-1185">Reference proteome</keyword>
<evidence type="ECO:0000256" key="9">
    <source>
        <dbReference type="ARBA" id="ARBA00022989"/>
    </source>
</evidence>
<dbReference type="GO" id="GO:0005886">
    <property type="term" value="C:plasma membrane"/>
    <property type="evidence" value="ECO:0007669"/>
    <property type="project" value="UniProtKB-SubCell"/>
</dbReference>
<feature type="transmembrane region" description="Helical" evidence="14">
    <location>
        <begin position="83"/>
        <end position="103"/>
    </location>
</feature>
<comment type="pathway">
    <text evidence="2 14 15">Porphyrin-containing compound metabolism; protoporphyrin-IX biosynthesis; protoporphyrin-IX from protoporphyrinogen-IX: step 1/1.</text>
</comment>
<sequence length="140" mass="16428">MYSWVVWFHILSFVSWYAVLFYLPRLFVYHAENIQNEGFVEVVKVMEMKIYKYIGVPAMWATVLSGAYLAYELGFSGNGWLHAKIFFVLILIAFFFSLGYFRVKFLNDECTKSGKFFRAYNEVPTILLLIIVAMVIIKPF</sequence>
<keyword evidence="8 14" id="KW-0479">Metal-binding</keyword>
<evidence type="ECO:0000256" key="13">
    <source>
        <dbReference type="ARBA" id="ARBA00048390"/>
    </source>
</evidence>
<proteinExistence type="inferred from homology"/>
<evidence type="ECO:0000256" key="4">
    <source>
        <dbReference type="ARBA" id="ARBA00017504"/>
    </source>
</evidence>
<dbReference type="PIRSF" id="PIRSF004638">
    <property type="entry name" value="UCP004638"/>
    <property type="match status" value="1"/>
</dbReference>
<dbReference type="InterPro" id="IPR005265">
    <property type="entry name" value="HemJ-like"/>
</dbReference>
<evidence type="ECO:0000256" key="1">
    <source>
        <dbReference type="ARBA" id="ARBA00004651"/>
    </source>
</evidence>
<feature type="binding site" description="axial binding residue" evidence="14">
    <location>
        <position position="9"/>
    </location>
    <ligand>
        <name>heme</name>
        <dbReference type="ChEBI" id="CHEBI:30413"/>
    </ligand>
    <ligandPart>
        <name>Fe</name>
        <dbReference type="ChEBI" id="CHEBI:18248"/>
    </ligandPart>
</feature>
<evidence type="ECO:0000256" key="15">
    <source>
        <dbReference type="PIRNR" id="PIRNR004638"/>
    </source>
</evidence>
<protein>
    <recommendedName>
        <fullName evidence="4 14">Protoporphyrinogen IX oxidase</fullName>
        <shortName evidence="14">PPO</shortName>
        <ecNumber evidence="14 15">1.3.99.-</ecNumber>
    </recommendedName>
</protein>
<dbReference type="EMBL" id="SZPX01000001">
    <property type="protein sequence ID" value="TKI71191.1"/>
    <property type="molecule type" value="Genomic_DNA"/>
</dbReference>
<dbReference type="HAMAP" id="MF_02239">
    <property type="entry name" value="HemJ"/>
    <property type="match status" value="1"/>
</dbReference>
<organism evidence="16 17">
    <name type="scientific">Sulfurimonas crateris</name>
    <dbReference type="NCBI Taxonomy" id="2574727"/>
    <lineage>
        <taxon>Bacteria</taxon>
        <taxon>Pseudomonadati</taxon>
        <taxon>Campylobacterota</taxon>
        <taxon>Epsilonproteobacteria</taxon>
        <taxon>Campylobacterales</taxon>
        <taxon>Sulfurimonadaceae</taxon>
        <taxon>Sulfurimonas</taxon>
    </lineage>
</organism>
<comment type="caution">
    <text evidence="16">The sequence shown here is derived from an EMBL/GenBank/DDBJ whole genome shotgun (WGS) entry which is preliminary data.</text>
</comment>
<dbReference type="PANTHER" id="PTHR40255">
    <property type="entry name" value="UPF0093 MEMBRANE PROTEIN SLR1790"/>
    <property type="match status" value="1"/>
</dbReference>
<dbReference type="UniPathway" id="UPA00251">
    <property type="reaction ID" value="UER00324"/>
</dbReference>
<dbReference type="Pfam" id="PF03653">
    <property type="entry name" value="UPF0093"/>
    <property type="match status" value="1"/>
</dbReference>
<dbReference type="EC" id="1.3.99.-" evidence="14 15"/>